<feature type="transmembrane region" description="Helical" evidence="6">
    <location>
        <begin position="671"/>
        <end position="691"/>
    </location>
</feature>
<dbReference type="Pfam" id="PF03176">
    <property type="entry name" value="MMPL"/>
    <property type="match status" value="2"/>
</dbReference>
<dbReference type="EMBL" id="VSFC01000062">
    <property type="protein sequence ID" value="TYA52457.1"/>
    <property type="molecule type" value="Genomic_DNA"/>
</dbReference>
<keyword evidence="4 6" id="KW-1133">Transmembrane helix</keyword>
<feature type="transmembrane region" description="Helical" evidence="6">
    <location>
        <begin position="643"/>
        <end position="665"/>
    </location>
</feature>
<feature type="transmembrane region" description="Helical" evidence="6">
    <location>
        <begin position="712"/>
        <end position="736"/>
    </location>
</feature>
<dbReference type="InterPro" id="IPR050545">
    <property type="entry name" value="Mycobact_MmpL"/>
</dbReference>
<evidence type="ECO:0000256" key="1">
    <source>
        <dbReference type="ARBA" id="ARBA00004651"/>
    </source>
</evidence>
<evidence type="ECO:0000256" key="6">
    <source>
        <dbReference type="SAM" id="Phobius"/>
    </source>
</evidence>
<dbReference type="InterPro" id="IPR004869">
    <property type="entry name" value="MMPL_dom"/>
</dbReference>
<comment type="subcellular location">
    <subcellularLocation>
        <location evidence="1">Cell membrane</location>
        <topology evidence="1">Multi-pass membrane protein</topology>
    </subcellularLocation>
</comment>
<dbReference type="GO" id="GO:0022857">
    <property type="term" value="F:transmembrane transporter activity"/>
    <property type="evidence" value="ECO:0007669"/>
    <property type="project" value="InterPro"/>
</dbReference>
<dbReference type="PANTHER" id="PTHR33406">
    <property type="entry name" value="MEMBRANE PROTEIN MJ1562-RELATED"/>
    <property type="match status" value="1"/>
</dbReference>
<feature type="transmembrane region" description="Helical" evidence="6">
    <location>
        <begin position="255"/>
        <end position="275"/>
    </location>
</feature>
<feature type="transmembrane region" description="Helical" evidence="6">
    <location>
        <begin position="742"/>
        <end position="763"/>
    </location>
</feature>
<proteinExistence type="predicted"/>
<protein>
    <submittedName>
        <fullName evidence="8">MMPL family transporter</fullName>
    </submittedName>
</protein>
<feature type="transmembrane region" description="Helical" evidence="6">
    <location>
        <begin position="21"/>
        <end position="39"/>
    </location>
</feature>
<dbReference type="OrthoDB" id="9805018at2"/>
<gene>
    <name evidence="8" type="ORF">FVF61_14060</name>
</gene>
<feature type="transmembrane region" description="Helical" evidence="6">
    <location>
        <begin position="617"/>
        <end position="636"/>
    </location>
</feature>
<evidence type="ECO:0000313" key="8">
    <source>
        <dbReference type="EMBL" id="TYA52457.1"/>
    </source>
</evidence>
<evidence type="ECO:0000313" key="9">
    <source>
        <dbReference type="Proteomes" id="UP000324550"/>
    </source>
</evidence>
<dbReference type="Gene3D" id="1.20.1640.10">
    <property type="entry name" value="Multidrug efflux transporter AcrB transmembrane domain"/>
    <property type="match status" value="2"/>
</dbReference>
<dbReference type="RefSeq" id="WP_148457492.1">
    <property type="nucleotide sequence ID" value="NZ_VSFC01000062.1"/>
</dbReference>
<name>A0A5D0G3K4_9FLAO</name>
<organism evidence="8 9">
    <name type="scientific">Formosa maritima</name>
    <dbReference type="NCBI Taxonomy" id="2592046"/>
    <lineage>
        <taxon>Bacteria</taxon>
        <taxon>Pseudomonadati</taxon>
        <taxon>Bacteroidota</taxon>
        <taxon>Flavobacteriia</taxon>
        <taxon>Flavobacteriales</taxon>
        <taxon>Flavobacteriaceae</taxon>
        <taxon>Formosa</taxon>
    </lineage>
</organism>
<sequence>MFKLFTKGFWDVVARVILRNKIAILLVVVVATIFFSTQWKNMRFTYTEANLLPDDHEVNVVYNDFLKVFGEEGNLVVLGIKDSSLFTVENLNAWNKLSESFKDLDEVEAVVSIKDLKKLVKDTENERFELAPFIQDSIQSITQLDTLQQELFKKYPFYDNFLFNKNTKAIRTAIYLKKDIVNTPARKDFVFDYLLPKVEAFENTTNLDVRISGMPYVRTLNAQNIVDEIGKFIGLALGVTSLIFFFFFRSFRATFISLLVVCIGVMWTFGIIGLLNYEITVLTALIPPLIIVIGIPNCIFLINKYQHEVKLHGNKVKSLQRVITKVGNATLMTNVTTASGFATFMLTESTLLKEFGLVASLSILAIFLLCLLIIPILYTFLPYPKDRHLEHLNKRWIGGFVNWMERMVKERRITIYITSIVLLIVSMIGIYQIKISGSLIEDMSKEAEFFQDIRFFEEEFNGIMPVEILVDTKRKKGVMKLATLKRMNELEDVILETPELSRPVSIVSLVKYSKQAYYNGNPKYYQLPTSQENSFILSYAKNSTSNINLLNNFVDSTGQYARITTFMKDIGTDKMERIEDNLQTKINKVFPKDKYNVTITGKALVFQKGTKYLVKNLAISLSLAIFLISLFMAYMFRSFRMIVVSLVPNLLPLVITAGLMGYLGVPIKPSTILVFSIAFGISVDDTIHFLAKYRQELQANHWKIRKSVYAALRETGVSMFYTSIVLFFGFLVFTFSSFGGTVALGALVSATLLFAMLSNLLLLPSLLLSLERSIANKEVLKEPSINIIPEEDEDIEVTENDIENNN</sequence>
<feature type="transmembrane region" description="Helical" evidence="6">
    <location>
        <begin position="413"/>
        <end position="433"/>
    </location>
</feature>
<keyword evidence="5 6" id="KW-0472">Membrane</keyword>
<dbReference type="Proteomes" id="UP000324550">
    <property type="component" value="Unassembled WGS sequence"/>
</dbReference>
<keyword evidence="2" id="KW-1003">Cell membrane</keyword>
<feature type="transmembrane region" description="Helical" evidence="6">
    <location>
        <begin position="322"/>
        <end position="346"/>
    </location>
</feature>
<accession>A0A5D0G3K4</accession>
<feature type="domain" description="SSD" evidence="7">
    <location>
        <begin position="255"/>
        <end position="380"/>
    </location>
</feature>
<evidence type="ECO:0000256" key="5">
    <source>
        <dbReference type="ARBA" id="ARBA00023136"/>
    </source>
</evidence>
<evidence type="ECO:0000256" key="4">
    <source>
        <dbReference type="ARBA" id="ARBA00022989"/>
    </source>
</evidence>
<reference evidence="8 9" key="1">
    <citation type="submission" date="2019-08" db="EMBL/GenBank/DDBJ databases">
        <title>Formosa sediminis sp. nov., isolated from marine sediment.</title>
        <authorList>
            <person name="Cao W.R."/>
        </authorList>
    </citation>
    <scope>NUCLEOTIDE SEQUENCE [LARGE SCALE GENOMIC DNA]</scope>
    <source>
        <strain evidence="8 9">1494</strain>
    </source>
</reference>
<keyword evidence="9" id="KW-1185">Reference proteome</keyword>
<keyword evidence="3 6" id="KW-0812">Transmembrane</keyword>
<evidence type="ECO:0000256" key="2">
    <source>
        <dbReference type="ARBA" id="ARBA00022475"/>
    </source>
</evidence>
<dbReference type="InterPro" id="IPR000731">
    <property type="entry name" value="SSD"/>
</dbReference>
<feature type="transmembrane region" description="Helical" evidence="6">
    <location>
        <begin position="358"/>
        <end position="381"/>
    </location>
</feature>
<dbReference type="PROSITE" id="PS50156">
    <property type="entry name" value="SSD"/>
    <property type="match status" value="2"/>
</dbReference>
<feature type="domain" description="SSD" evidence="7">
    <location>
        <begin position="643"/>
        <end position="769"/>
    </location>
</feature>
<dbReference type="GO" id="GO:0005886">
    <property type="term" value="C:plasma membrane"/>
    <property type="evidence" value="ECO:0007669"/>
    <property type="project" value="UniProtKB-SubCell"/>
</dbReference>
<evidence type="ECO:0000259" key="7">
    <source>
        <dbReference type="PROSITE" id="PS50156"/>
    </source>
</evidence>
<comment type="caution">
    <text evidence="8">The sequence shown here is derived from an EMBL/GenBank/DDBJ whole genome shotgun (WGS) entry which is preliminary data.</text>
</comment>
<feature type="transmembrane region" description="Helical" evidence="6">
    <location>
        <begin position="281"/>
        <end position="302"/>
    </location>
</feature>
<dbReference type="SUPFAM" id="SSF82866">
    <property type="entry name" value="Multidrug efflux transporter AcrB transmembrane domain"/>
    <property type="match status" value="2"/>
</dbReference>
<evidence type="ECO:0000256" key="3">
    <source>
        <dbReference type="ARBA" id="ARBA00022692"/>
    </source>
</evidence>
<dbReference type="InterPro" id="IPR001036">
    <property type="entry name" value="Acrflvin-R"/>
</dbReference>
<dbReference type="AlphaFoldDB" id="A0A5D0G3K4"/>
<dbReference type="PANTHER" id="PTHR33406:SF12">
    <property type="entry name" value="BLR2997 PROTEIN"/>
    <property type="match status" value="1"/>
</dbReference>
<feature type="transmembrane region" description="Helical" evidence="6">
    <location>
        <begin position="229"/>
        <end position="248"/>
    </location>
</feature>
<dbReference type="PRINTS" id="PR00702">
    <property type="entry name" value="ACRIFLAVINRP"/>
</dbReference>